<comment type="caution">
    <text evidence="2">The sequence shown here is derived from an EMBL/GenBank/DDBJ whole genome shotgun (WGS) entry which is preliminary data.</text>
</comment>
<keyword evidence="1" id="KW-0812">Transmembrane</keyword>
<keyword evidence="1" id="KW-1133">Transmembrane helix</keyword>
<proteinExistence type="predicted"/>
<feature type="transmembrane region" description="Helical" evidence="1">
    <location>
        <begin position="12"/>
        <end position="30"/>
    </location>
</feature>
<sequence length="449" mass="50070">PLARIYGWTLPHAIYNLTPFGSSVGSVYLGPYMRLKCWVPALLAIYTVAYILAVSGFLTKQPWTPTRPNFMSGKRKAPPVDEEPDAGELHWIPLGRQFLFDDLVHWQGKERGLKFEDVASRIDTVVLGPHASAAFPEELKPFVSQSLSRRKQYDFSDVITGPVGRAWAAADSKVVFVENPHSRVVVDPNREHGNEPEALLRQCFQRLRQDKGASLAGVDQVRPVTFSGEDVLLEPAEADWPKLTAALKTSAALGPLAYEAARDRVLELVREAKPERSPLTVIGFHDTNNEKMRADGAIVAQRPEPDRMPPFCNFGNQGDFVGDAVEGKVLLMPGKDLRCIARAWAQACGQAAEQDFLQPKEFAYMEPVSFNRPYPGGYEVRYWAKHLPSSEEKRYSVFQVEFARSFLLGPKSAQELREPGSSWPAVDQAHVDWVADKLREAGDELRAAS</sequence>
<organism evidence="2 3">
    <name type="scientific">Prorocentrum cordatum</name>
    <dbReference type="NCBI Taxonomy" id="2364126"/>
    <lineage>
        <taxon>Eukaryota</taxon>
        <taxon>Sar</taxon>
        <taxon>Alveolata</taxon>
        <taxon>Dinophyceae</taxon>
        <taxon>Prorocentrales</taxon>
        <taxon>Prorocentraceae</taxon>
        <taxon>Prorocentrum</taxon>
    </lineage>
</organism>
<feature type="transmembrane region" description="Helical" evidence="1">
    <location>
        <begin position="37"/>
        <end position="58"/>
    </location>
</feature>
<reference evidence="2" key="1">
    <citation type="submission" date="2023-10" db="EMBL/GenBank/DDBJ databases">
        <authorList>
            <person name="Chen Y."/>
            <person name="Shah S."/>
            <person name="Dougan E. K."/>
            <person name="Thang M."/>
            <person name="Chan C."/>
        </authorList>
    </citation>
    <scope>NUCLEOTIDE SEQUENCE [LARGE SCALE GENOMIC DNA]</scope>
</reference>
<dbReference type="Pfam" id="PF05013">
    <property type="entry name" value="FGase"/>
    <property type="match status" value="1"/>
</dbReference>
<dbReference type="SUPFAM" id="SSF53187">
    <property type="entry name" value="Zn-dependent exopeptidases"/>
    <property type="match status" value="1"/>
</dbReference>
<dbReference type="InterPro" id="IPR007709">
    <property type="entry name" value="N-FG_amidohydro"/>
</dbReference>
<gene>
    <name evidence="2" type="ORF">PCOR1329_LOCUS75661</name>
</gene>
<evidence type="ECO:0000313" key="2">
    <source>
        <dbReference type="EMBL" id="CAK0897503.1"/>
    </source>
</evidence>
<dbReference type="EMBL" id="CAUYUJ010020340">
    <property type="protein sequence ID" value="CAK0897503.1"/>
    <property type="molecule type" value="Genomic_DNA"/>
</dbReference>
<dbReference type="Gene3D" id="3.40.630.40">
    <property type="entry name" value="Zn-dependent exopeptidases"/>
    <property type="match status" value="1"/>
</dbReference>
<dbReference type="Proteomes" id="UP001189429">
    <property type="component" value="Unassembled WGS sequence"/>
</dbReference>
<feature type="non-terminal residue" evidence="2">
    <location>
        <position position="1"/>
    </location>
</feature>
<evidence type="ECO:0000256" key="1">
    <source>
        <dbReference type="SAM" id="Phobius"/>
    </source>
</evidence>
<keyword evidence="3" id="KW-1185">Reference proteome</keyword>
<protein>
    <submittedName>
        <fullName evidence="2">Uncharacterized protein</fullName>
    </submittedName>
</protein>
<accession>A0ABN9XGK8</accession>
<keyword evidence="1" id="KW-0472">Membrane</keyword>
<name>A0ABN9XGK8_9DINO</name>
<evidence type="ECO:0000313" key="3">
    <source>
        <dbReference type="Proteomes" id="UP001189429"/>
    </source>
</evidence>